<name>A0A6N3F5E0_CLODI</name>
<sequence length="67" mass="8022">MKKIKKLIILIVFLFLFGMLHCYTEWKFNNNPPKGVIERINEWTGLVTYVNYSECNISKLLFRILIL</sequence>
<reference evidence="1" key="1">
    <citation type="submission" date="2019-11" db="EMBL/GenBank/DDBJ databases">
        <authorList>
            <person name="Feng L."/>
        </authorList>
    </citation>
    <scope>NUCLEOTIDE SEQUENCE</scope>
    <source>
        <strain evidence="1">PdifficileLFYP43</strain>
    </source>
</reference>
<dbReference type="AlphaFoldDB" id="A0A6N3F5E0"/>
<gene>
    <name evidence="1" type="ORF">PDLFYP43_03624</name>
</gene>
<proteinExistence type="predicted"/>
<evidence type="ECO:0000313" key="1">
    <source>
        <dbReference type="EMBL" id="VYU47126.1"/>
    </source>
</evidence>
<organism evidence="1">
    <name type="scientific">Clostridioides difficile</name>
    <name type="common">Peptoclostridium difficile</name>
    <dbReference type="NCBI Taxonomy" id="1496"/>
    <lineage>
        <taxon>Bacteria</taxon>
        <taxon>Bacillati</taxon>
        <taxon>Bacillota</taxon>
        <taxon>Clostridia</taxon>
        <taxon>Peptostreptococcales</taxon>
        <taxon>Peptostreptococcaceae</taxon>
        <taxon>Clostridioides</taxon>
    </lineage>
</organism>
<protein>
    <submittedName>
        <fullName evidence="1">Uncharacterized protein</fullName>
    </submittedName>
</protein>
<dbReference type="EMBL" id="CACRUR010000018">
    <property type="protein sequence ID" value="VYU47126.1"/>
    <property type="molecule type" value="Genomic_DNA"/>
</dbReference>
<accession>A0A6N3F5E0</accession>